<protein>
    <submittedName>
        <fullName evidence="4">Smr domain-containing protein</fullName>
    </submittedName>
</protein>
<dbReference type="InterPro" id="IPR052772">
    <property type="entry name" value="Endo/PolyKinase_Domain-Protein"/>
</dbReference>
<dbReference type="PANTHER" id="PTHR46535">
    <property type="entry name" value="NEDD4-BINDING PROTEIN 2"/>
    <property type="match status" value="1"/>
</dbReference>
<accession>A0A183UFT2</accession>
<dbReference type="SMART" id="SM00463">
    <property type="entry name" value="SMR"/>
    <property type="match status" value="1"/>
</dbReference>
<dbReference type="WBParaSite" id="TCNE_0000735201-mRNA-1">
    <property type="protein sequence ID" value="TCNE_0000735201-mRNA-1"/>
    <property type="gene ID" value="TCNE_0000735201"/>
</dbReference>
<dbReference type="GO" id="GO:0004519">
    <property type="term" value="F:endonuclease activity"/>
    <property type="evidence" value="ECO:0007669"/>
    <property type="project" value="TreeGrafter"/>
</dbReference>
<sequence>MREPFFCRPGELLTFAFSRDIRDENSRNLQRLNSLSASHLVDVNFLTGLTPESFFTALNFSYSSEATEATLAMFVDDELTQSSVVLSSSSLRGFDNAGNEIGEMDQVDLLSVQQEAMTLQEEIEHCLKKKKELYSKAREVKDPRVKQFYVLEAQNFDRRAKEYSANANKRLADANTAENFVDLHFMDVSSALKLLKNKLTIIDRPENMRNGRSGRKMIVVTGYGKSANGYCKLKRAVLQWLKQCGYEYHLSANQGEIVVEAK</sequence>
<dbReference type="PANTHER" id="PTHR46535:SF1">
    <property type="entry name" value="NEDD4-BINDING PROTEIN 2"/>
    <property type="match status" value="1"/>
</dbReference>
<evidence type="ECO:0000259" key="1">
    <source>
        <dbReference type="PROSITE" id="PS50828"/>
    </source>
</evidence>
<gene>
    <name evidence="2" type="ORF">TCNE_LOCUS7352</name>
</gene>
<dbReference type="InterPro" id="IPR036063">
    <property type="entry name" value="Smr_dom_sf"/>
</dbReference>
<keyword evidence="3" id="KW-1185">Reference proteome</keyword>
<dbReference type="Proteomes" id="UP000050794">
    <property type="component" value="Unassembled WGS sequence"/>
</dbReference>
<reference evidence="4" key="1">
    <citation type="submission" date="2016-06" db="UniProtKB">
        <authorList>
            <consortium name="WormBaseParasite"/>
        </authorList>
    </citation>
    <scope>IDENTIFICATION</scope>
</reference>
<dbReference type="PROSITE" id="PS50828">
    <property type="entry name" value="SMR"/>
    <property type="match status" value="1"/>
</dbReference>
<dbReference type="AlphaFoldDB" id="A0A183UFT2"/>
<reference evidence="2 3" key="2">
    <citation type="submission" date="2018-11" db="EMBL/GenBank/DDBJ databases">
        <authorList>
            <consortium name="Pathogen Informatics"/>
        </authorList>
    </citation>
    <scope>NUCLEOTIDE SEQUENCE [LARGE SCALE GENOMIC DNA]</scope>
</reference>
<dbReference type="InterPro" id="IPR002625">
    <property type="entry name" value="Smr_dom"/>
</dbReference>
<feature type="domain" description="Smr" evidence="1">
    <location>
        <begin position="181"/>
        <end position="262"/>
    </location>
</feature>
<dbReference type="GO" id="GO:0005634">
    <property type="term" value="C:nucleus"/>
    <property type="evidence" value="ECO:0007669"/>
    <property type="project" value="TreeGrafter"/>
</dbReference>
<dbReference type="EMBL" id="UYWY01019664">
    <property type="protein sequence ID" value="VDM38673.1"/>
    <property type="molecule type" value="Genomic_DNA"/>
</dbReference>
<proteinExistence type="predicted"/>
<name>A0A183UFT2_TOXCA</name>
<evidence type="ECO:0000313" key="3">
    <source>
        <dbReference type="Proteomes" id="UP000050794"/>
    </source>
</evidence>
<evidence type="ECO:0000313" key="4">
    <source>
        <dbReference type="WBParaSite" id="TCNE_0000735201-mRNA-1"/>
    </source>
</evidence>
<dbReference type="Gene3D" id="3.30.1370.110">
    <property type="match status" value="1"/>
</dbReference>
<organism evidence="3 4">
    <name type="scientific">Toxocara canis</name>
    <name type="common">Canine roundworm</name>
    <dbReference type="NCBI Taxonomy" id="6265"/>
    <lineage>
        <taxon>Eukaryota</taxon>
        <taxon>Metazoa</taxon>
        <taxon>Ecdysozoa</taxon>
        <taxon>Nematoda</taxon>
        <taxon>Chromadorea</taxon>
        <taxon>Rhabditida</taxon>
        <taxon>Spirurina</taxon>
        <taxon>Ascaridomorpha</taxon>
        <taxon>Ascaridoidea</taxon>
        <taxon>Toxocaridae</taxon>
        <taxon>Toxocara</taxon>
    </lineage>
</organism>
<evidence type="ECO:0000313" key="2">
    <source>
        <dbReference type="EMBL" id="VDM38673.1"/>
    </source>
</evidence>
<dbReference type="SUPFAM" id="SSF160443">
    <property type="entry name" value="SMR domain-like"/>
    <property type="match status" value="1"/>
</dbReference>